<name>A0A9W9ADR0_9AGAR</name>
<protein>
    <submittedName>
        <fullName evidence="1">Uncharacterized protein</fullName>
    </submittedName>
</protein>
<sequence length="83" mass="8907">MVPLLVLLAPGATGLKDSSWSVDRGCAVSRERVRRGRRTQYDSVSLGGELWASIAVTVLLRIMLSNKSCNPGSETRSSSSVTI</sequence>
<comment type="caution">
    <text evidence="1">The sequence shown here is derived from an EMBL/GenBank/DDBJ whole genome shotgun (WGS) entry which is preliminary data.</text>
</comment>
<dbReference type="Proteomes" id="UP001150238">
    <property type="component" value="Unassembled WGS sequence"/>
</dbReference>
<dbReference type="EMBL" id="JANVFS010000016">
    <property type="protein sequence ID" value="KAJ4479687.1"/>
    <property type="molecule type" value="Genomic_DNA"/>
</dbReference>
<evidence type="ECO:0000313" key="2">
    <source>
        <dbReference type="Proteomes" id="UP001150238"/>
    </source>
</evidence>
<evidence type="ECO:0000313" key="1">
    <source>
        <dbReference type="EMBL" id="KAJ4479687.1"/>
    </source>
</evidence>
<proteinExistence type="predicted"/>
<dbReference type="AlphaFoldDB" id="A0A9W9ADR0"/>
<accession>A0A9W9ADR0</accession>
<reference evidence="1" key="1">
    <citation type="submission" date="2022-08" db="EMBL/GenBank/DDBJ databases">
        <authorList>
            <consortium name="DOE Joint Genome Institute"/>
            <person name="Min B."/>
            <person name="Riley R."/>
            <person name="Sierra-Patev S."/>
            <person name="Naranjo-Ortiz M."/>
            <person name="Looney B."/>
            <person name="Konkel Z."/>
            <person name="Slot J.C."/>
            <person name="Sakamoto Y."/>
            <person name="Steenwyk J.L."/>
            <person name="Rokas A."/>
            <person name="Carro J."/>
            <person name="Camarero S."/>
            <person name="Ferreira P."/>
            <person name="Molpeceres G."/>
            <person name="Ruiz-Duenas F.J."/>
            <person name="Serrano A."/>
            <person name="Henrissat B."/>
            <person name="Drula E."/>
            <person name="Hughes K.W."/>
            <person name="Mata J.L."/>
            <person name="Ishikawa N.K."/>
            <person name="Vargas-Isla R."/>
            <person name="Ushijima S."/>
            <person name="Smith C.A."/>
            <person name="Ahrendt S."/>
            <person name="Andreopoulos W."/>
            <person name="He G."/>
            <person name="Labutti K."/>
            <person name="Lipzen A."/>
            <person name="Ng V."/>
            <person name="Sandor L."/>
            <person name="Barry K."/>
            <person name="Martinez A.T."/>
            <person name="Xiao Y."/>
            <person name="Gibbons J.G."/>
            <person name="Terashima K."/>
            <person name="Hibbett D.S."/>
            <person name="Grigoriev I.V."/>
        </authorList>
    </citation>
    <scope>NUCLEOTIDE SEQUENCE</scope>
    <source>
        <strain evidence="1">Sp2 HRB7682 ss15</strain>
    </source>
</reference>
<organism evidence="1 2">
    <name type="scientific">Lentinula lateritia</name>
    <dbReference type="NCBI Taxonomy" id="40482"/>
    <lineage>
        <taxon>Eukaryota</taxon>
        <taxon>Fungi</taxon>
        <taxon>Dikarya</taxon>
        <taxon>Basidiomycota</taxon>
        <taxon>Agaricomycotina</taxon>
        <taxon>Agaricomycetes</taxon>
        <taxon>Agaricomycetidae</taxon>
        <taxon>Agaricales</taxon>
        <taxon>Marasmiineae</taxon>
        <taxon>Omphalotaceae</taxon>
        <taxon>Lentinula</taxon>
    </lineage>
</organism>
<reference evidence="1" key="2">
    <citation type="journal article" date="2023" name="Proc. Natl. Acad. Sci. U.S.A.">
        <title>A global phylogenomic analysis of the shiitake genus Lentinula.</title>
        <authorList>
            <person name="Sierra-Patev S."/>
            <person name="Min B."/>
            <person name="Naranjo-Ortiz M."/>
            <person name="Looney B."/>
            <person name="Konkel Z."/>
            <person name="Slot J.C."/>
            <person name="Sakamoto Y."/>
            <person name="Steenwyk J.L."/>
            <person name="Rokas A."/>
            <person name="Carro J."/>
            <person name="Camarero S."/>
            <person name="Ferreira P."/>
            <person name="Molpeceres G."/>
            <person name="Ruiz-Duenas F.J."/>
            <person name="Serrano A."/>
            <person name="Henrissat B."/>
            <person name="Drula E."/>
            <person name="Hughes K.W."/>
            <person name="Mata J.L."/>
            <person name="Ishikawa N.K."/>
            <person name="Vargas-Isla R."/>
            <person name="Ushijima S."/>
            <person name="Smith C.A."/>
            <person name="Donoghue J."/>
            <person name="Ahrendt S."/>
            <person name="Andreopoulos W."/>
            <person name="He G."/>
            <person name="LaButti K."/>
            <person name="Lipzen A."/>
            <person name="Ng V."/>
            <person name="Riley R."/>
            <person name="Sandor L."/>
            <person name="Barry K."/>
            <person name="Martinez A.T."/>
            <person name="Xiao Y."/>
            <person name="Gibbons J.G."/>
            <person name="Terashima K."/>
            <person name="Grigoriev I.V."/>
            <person name="Hibbett D."/>
        </authorList>
    </citation>
    <scope>NUCLEOTIDE SEQUENCE</scope>
    <source>
        <strain evidence="1">Sp2 HRB7682 ss15</strain>
    </source>
</reference>
<gene>
    <name evidence="1" type="ORF">C8J55DRAFT_514106</name>
</gene>